<organism evidence="1 2">
    <name type="scientific">Catharanthus roseus</name>
    <name type="common">Madagascar periwinkle</name>
    <name type="synonym">Vinca rosea</name>
    <dbReference type="NCBI Taxonomy" id="4058"/>
    <lineage>
        <taxon>Eukaryota</taxon>
        <taxon>Viridiplantae</taxon>
        <taxon>Streptophyta</taxon>
        <taxon>Embryophyta</taxon>
        <taxon>Tracheophyta</taxon>
        <taxon>Spermatophyta</taxon>
        <taxon>Magnoliopsida</taxon>
        <taxon>eudicotyledons</taxon>
        <taxon>Gunneridae</taxon>
        <taxon>Pentapetalae</taxon>
        <taxon>asterids</taxon>
        <taxon>lamiids</taxon>
        <taxon>Gentianales</taxon>
        <taxon>Apocynaceae</taxon>
        <taxon>Rauvolfioideae</taxon>
        <taxon>Vinceae</taxon>
        <taxon>Catharanthinae</taxon>
        <taxon>Catharanthus</taxon>
    </lineage>
</organism>
<dbReference type="Proteomes" id="UP001060085">
    <property type="component" value="Linkage Group LG02"/>
</dbReference>
<reference evidence="2" key="1">
    <citation type="journal article" date="2023" name="Nat. Plants">
        <title>Single-cell RNA sequencing provides a high-resolution roadmap for understanding the multicellular compartmentation of specialized metabolism.</title>
        <authorList>
            <person name="Sun S."/>
            <person name="Shen X."/>
            <person name="Li Y."/>
            <person name="Li Y."/>
            <person name="Wang S."/>
            <person name="Li R."/>
            <person name="Zhang H."/>
            <person name="Shen G."/>
            <person name="Guo B."/>
            <person name="Wei J."/>
            <person name="Xu J."/>
            <person name="St-Pierre B."/>
            <person name="Chen S."/>
            <person name="Sun C."/>
        </authorList>
    </citation>
    <scope>NUCLEOTIDE SEQUENCE [LARGE SCALE GENOMIC DNA]</scope>
</reference>
<evidence type="ECO:0000313" key="1">
    <source>
        <dbReference type="EMBL" id="KAI5676720.1"/>
    </source>
</evidence>
<proteinExistence type="predicted"/>
<comment type="caution">
    <text evidence="1">The sequence shown here is derived from an EMBL/GenBank/DDBJ whole genome shotgun (WGS) entry which is preliminary data.</text>
</comment>
<evidence type="ECO:0000313" key="2">
    <source>
        <dbReference type="Proteomes" id="UP001060085"/>
    </source>
</evidence>
<keyword evidence="2" id="KW-1185">Reference proteome</keyword>
<dbReference type="EMBL" id="CM044702">
    <property type="protein sequence ID" value="KAI5676720.1"/>
    <property type="molecule type" value="Genomic_DNA"/>
</dbReference>
<accession>A0ACC0BVM9</accession>
<sequence>MVCDPKTGTGYRPWLRSIFEAWKQFQNFLLNGSEKLSIKVAEMDFKAGMEEYGMCYDHVHQLFFPDEASCKKALERGPWCFDNYLSSSSHGILPWRTLITHINHIHADNLERSVPGRKQHNQAAVAAKRRKKIILYRPAPMQPDRSLLPSTDELCIRTGRNSSTTQRGSCLLNLQPPPTSRSRQQTLALKKILSLGEYLEQLWLSPRPVNNANFWSCRKFYKKSSKLWSFSKSKESSPSYELALI</sequence>
<gene>
    <name evidence="1" type="ORF">M9H77_07670</name>
</gene>
<name>A0ACC0BVM9_CATRO</name>
<protein>
    <submittedName>
        <fullName evidence="1">Uncharacterized protein</fullName>
    </submittedName>
</protein>